<dbReference type="EMBL" id="CM042883">
    <property type="protein sequence ID" value="KAI4374333.1"/>
    <property type="molecule type" value="Genomic_DNA"/>
</dbReference>
<accession>A0ACB9R733</accession>
<evidence type="ECO:0000313" key="1">
    <source>
        <dbReference type="EMBL" id="KAI4374333.1"/>
    </source>
</evidence>
<gene>
    <name evidence="1" type="ORF">MLD38_012340</name>
</gene>
<comment type="caution">
    <text evidence="1">The sequence shown here is derived from an EMBL/GenBank/DDBJ whole genome shotgun (WGS) entry which is preliminary data.</text>
</comment>
<sequence>MADPKSHAESVVGNGCRGRRDEGEEEEDEEEFGSLKYLEFVHAAGVYVVFCFFGLYEFAKANSGPLLPGVQSVEDTVRAVVRPLYDKFRRVPIEALRFVDNKVDGYVSELEGLVPLTVKRALSLVRAAASELHEAGLVGTTKVVIRSMYHDYEPRAREVFVKYEPLAGHYVEQACRRLSMLPLFPQAAMLVGPTAVHWAEKYNSAVRYGTDREYIVTEFLPLIPTEKMAKMFEEEEEEEPEQEHMPVVATDQTAKLFDEQESMPMAANGGNTNCYSGIGFADK</sequence>
<proteinExistence type="predicted"/>
<reference evidence="2" key="1">
    <citation type="journal article" date="2023" name="Front. Plant Sci.">
        <title>Chromosomal-level genome assembly of Melastoma candidum provides insights into trichome evolution.</title>
        <authorList>
            <person name="Zhong Y."/>
            <person name="Wu W."/>
            <person name="Sun C."/>
            <person name="Zou P."/>
            <person name="Liu Y."/>
            <person name="Dai S."/>
            <person name="Zhou R."/>
        </authorList>
    </citation>
    <scope>NUCLEOTIDE SEQUENCE [LARGE SCALE GENOMIC DNA]</scope>
</reference>
<organism evidence="1 2">
    <name type="scientific">Melastoma candidum</name>
    <dbReference type="NCBI Taxonomy" id="119954"/>
    <lineage>
        <taxon>Eukaryota</taxon>
        <taxon>Viridiplantae</taxon>
        <taxon>Streptophyta</taxon>
        <taxon>Embryophyta</taxon>
        <taxon>Tracheophyta</taxon>
        <taxon>Spermatophyta</taxon>
        <taxon>Magnoliopsida</taxon>
        <taxon>eudicotyledons</taxon>
        <taxon>Gunneridae</taxon>
        <taxon>Pentapetalae</taxon>
        <taxon>rosids</taxon>
        <taxon>malvids</taxon>
        <taxon>Myrtales</taxon>
        <taxon>Melastomataceae</taxon>
        <taxon>Melastomatoideae</taxon>
        <taxon>Melastomateae</taxon>
        <taxon>Melastoma</taxon>
    </lineage>
</organism>
<name>A0ACB9R733_9MYRT</name>
<dbReference type="Proteomes" id="UP001057402">
    <property type="component" value="Chromosome 4"/>
</dbReference>
<keyword evidence="2" id="KW-1185">Reference proteome</keyword>
<protein>
    <submittedName>
        <fullName evidence="1">Uncharacterized protein</fullName>
    </submittedName>
</protein>
<evidence type="ECO:0000313" key="2">
    <source>
        <dbReference type="Proteomes" id="UP001057402"/>
    </source>
</evidence>